<organism evidence="2 3">
    <name type="scientific">Obesumbacterium proteus ATCC 12841</name>
    <dbReference type="NCBI Taxonomy" id="1354268"/>
    <lineage>
        <taxon>Bacteria</taxon>
        <taxon>Pseudomonadati</taxon>
        <taxon>Pseudomonadota</taxon>
        <taxon>Gammaproteobacteria</taxon>
        <taxon>Enterobacterales</taxon>
        <taxon>Hafniaceae</taxon>
        <taxon>Obesumbacterium</taxon>
    </lineage>
</organism>
<dbReference type="AlphaFoldDB" id="A0AA91EHC1"/>
<keyword evidence="3" id="KW-1185">Reference proteome</keyword>
<dbReference type="InterPro" id="IPR022304">
    <property type="entry name" value="ICE_PFGI_1_ParB"/>
</dbReference>
<reference evidence="2 3" key="1">
    <citation type="submission" date="2016-04" db="EMBL/GenBank/DDBJ databases">
        <title>ATOL: Assembling a taxonomically balanced genome-scale reconstruction of the evolutionary history of the Enterobacteriaceae.</title>
        <authorList>
            <person name="Plunkett G.III."/>
            <person name="Neeno-Eckwall E.C."/>
            <person name="Glasner J.D."/>
            <person name="Perna N.T."/>
        </authorList>
    </citation>
    <scope>NUCLEOTIDE SEQUENCE [LARGE SCALE GENOMIC DNA]</scope>
    <source>
        <strain evidence="2 3">ATCC 12841</strain>
    </source>
</reference>
<feature type="region of interest" description="Disordered" evidence="1">
    <location>
        <begin position="46"/>
        <end position="68"/>
    </location>
</feature>
<dbReference type="EMBL" id="LXEX01000031">
    <property type="protein sequence ID" value="OAT59044.1"/>
    <property type="molecule type" value="Genomic_DNA"/>
</dbReference>
<dbReference type="NCBIfam" id="TIGR03764">
    <property type="entry name" value="ICE_PFGI_1_parB"/>
    <property type="match status" value="1"/>
</dbReference>
<dbReference type="SUPFAM" id="SSF110849">
    <property type="entry name" value="ParB/Sulfiredoxin"/>
    <property type="match status" value="1"/>
</dbReference>
<proteinExistence type="predicted"/>
<feature type="compositionally biased region" description="Basic and acidic residues" evidence="1">
    <location>
        <begin position="328"/>
        <end position="341"/>
    </location>
</feature>
<evidence type="ECO:0000256" key="1">
    <source>
        <dbReference type="SAM" id="MobiDB-lite"/>
    </source>
</evidence>
<dbReference type="InterPro" id="IPR036086">
    <property type="entry name" value="ParB/Sulfiredoxin_sf"/>
</dbReference>
<feature type="region of interest" description="Disordered" evidence="1">
    <location>
        <begin position="328"/>
        <end position="408"/>
    </location>
</feature>
<gene>
    <name evidence="2" type="ORF">M993_02347</name>
</gene>
<protein>
    <submittedName>
        <fullName evidence="2">ParB family nuclease domain-containing protein</fullName>
    </submittedName>
</protein>
<accession>A0AA91EHC1</accession>
<feature type="region of interest" description="Disordered" evidence="1">
    <location>
        <begin position="9"/>
        <end position="31"/>
    </location>
</feature>
<feature type="compositionally biased region" description="Polar residues" evidence="1">
    <location>
        <begin position="18"/>
        <end position="31"/>
    </location>
</feature>
<sequence length="578" mass="64862">MSKFTKINLSDAMLQRGKSPSQLTTGDNVSPSVLPLSEMPMVLTLDQLRPNPDNPRTSRNPRFDDIKTSIRSRGLDSIPKVTRDPDGEEVYIFSDGGNTRYQILCELWQETGDDRFYRIQTIVKPWPGRLQCVIGHLAENEVRGDLTYIEKAFGIHKARTIWEEQLGKSVTLRELSDLLNQQGYPIHFSGISRMEDTLTYLYPSMPILLDSGLSRSQVTPLLSLRSTAEKTWKIFAPDVSAKRDFHEVFANTCCLFNNPELYSFEMFRDELIGELLKALPHPSLNYDRWLIELDPKEQQRREMFGEPPALPVMSPVQDTSLSVLQEKEVRQLPPQPDDKTHLTGLRSGTLTGTHNRPEPAPDNNAEVEIPTLPASLQSLTDGSQLRPAERTETQPDLYGGPAVLSGEPSGQSAFNDISLFSALSESSDESAQSVVHESSVAFAATGLEPVTDIWHIPVLQDDIEHLQDMAYRLAFELAEAMGCEESIYEDKSNQSAGYNASEQSSNEFVLFLAGMTGNLPKQPFNMFMFCLNFFGSPVISDQPVFADQHVVKVMRLIRVLRRLRELQRDAAKGGSHDL</sequence>
<feature type="compositionally biased region" description="Polar residues" evidence="1">
    <location>
        <begin position="374"/>
        <end position="383"/>
    </location>
</feature>
<comment type="caution">
    <text evidence="2">The sequence shown here is derived from an EMBL/GenBank/DDBJ whole genome shotgun (WGS) entry which is preliminary data.</text>
</comment>
<evidence type="ECO:0000313" key="3">
    <source>
        <dbReference type="Proteomes" id="UP000078431"/>
    </source>
</evidence>
<dbReference type="RefSeq" id="WP_061552954.1">
    <property type="nucleotide sequence ID" value="NZ_LXEX01000031.1"/>
</dbReference>
<dbReference type="Proteomes" id="UP000078431">
    <property type="component" value="Unassembled WGS sequence"/>
</dbReference>
<feature type="compositionally biased region" description="Low complexity" evidence="1">
    <location>
        <begin position="342"/>
        <end position="353"/>
    </location>
</feature>
<evidence type="ECO:0000313" key="2">
    <source>
        <dbReference type="EMBL" id="OAT59044.1"/>
    </source>
</evidence>
<name>A0AA91EHC1_9GAMM</name>